<feature type="compositionally biased region" description="Low complexity" evidence="1">
    <location>
        <begin position="78"/>
        <end position="90"/>
    </location>
</feature>
<gene>
    <name evidence="2" type="ORF">S7711_00700</name>
</gene>
<dbReference type="Proteomes" id="UP000028045">
    <property type="component" value="Unassembled WGS sequence"/>
</dbReference>
<dbReference type="AlphaFoldDB" id="A0A084AZX6"/>
<evidence type="ECO:0000313" key="3">
    <source>
        <dbReference type="Proteomes" id="UP000028045"/>
    </source>
</evidence>
<protein>
    <submittedName>
        <fullName evidence="2">Uncharacterized protein</fullName>
    </submittedName>
</protein>
<feature type="compositionally biased region" description="Basic and acidic residues" evidence="1">
    <location>
        <begin position="51"/>
        <end position="76"/>
    </location>
</feature>
<dbReference type="HOGENOM" id="CLU_1256761_0_0_1"/>
<evidence type="ECO:0000313" key="2">
    <source>
        <dbReference type="EMBL" id="KEY70855.1"/>
    </source>
</evidence>
<sequence>MSKMTDNIKTGLKGIRGAGDVIRGEALDAADRVFDNPNHPASQANTGKNRTIAERGRQDLRDADEAFARREWERKGVAPPSSAAHPAAQPGTHSGVTAASDNAGAPPLPERHAGPTTAATNNAQGAGYANQPGAERATYGAPRTEGLSAEPGYGQPGFNQPGYSQPGYSQPEYNQPEYNQPGSNQPGFNKPGYNQPEFNQPDAGQPGYRH</sequence>
<evidence type="ECO:0000256" key="1">
    <source>
        <dbReference type="SAM" id="MobiDB-lite"/>
    </source>
</evidence>
<keyword evidence="3" id="KW-1185">Reference proteome</keyword>
<accession>A0A084AZX6</accession>
<feature type="region of interest" description="Disordered" evidence="1">
    <location>
        <begin position="31"/>
        <end position="210"/>
    </location>
</feature>
<dbReference type="OrthoDB" id="4779541at2759"/>
<feature type="compositionally biased region" description="Polar residues" evidence="1">
    <location>
        <begin position="39"/>
        <end position="49"/>
    </location>
</feature>
<feature type="compositionally biased region" description="Low complexity" evidence="1">
    <location>
        <begin position="114"/>
        <end position="134"/>
    </location>
</feature>
<feature type="compositionally biased region" description="Polar residues" evidence="1">
    <location>
        <begin position="157"/>
        <end position="187"/>
    </location>
</feature>
<proteinExistence type="predicted"/>
<name>A0A084AZX6_STACB</name>
<reference evidence="2 3" key="1">
    <citation type="journal article" date="2014" name="BMC Genomics">
        <title>Comparative genome sequencing reveals chemotype-specific gene clusters in the toxigenic black mold Stachybotrys.</title>
        <authorList>
            <person name="Semeiks J."/>
            <person name="Borek D."/>
            <person name="Otwinowski Z."/>
            <person name="Grishin N.V."/>
        </authorList>
    </citation>
    <scope>NUCLEOTIDE SEQUENCE [LARGE SCALE GENOMIC DNA]</scope>
    <source>
        <strain evidence="3">CBS 109288 / IBT 7711</strain>
    </source>
</reference>
<organism evidence="2 3">
    <name type="scientific">Stachybotrys chartarum (strain CBS 109288 / IBT 7711)</name>
    <name type="common">Toxic black mold</name>
    <name type="synonym">Stilbospora chartarum</name>
    <dbReference type="NCBI Taxonomy" id="1280523"/>
    <lineage>
        <taxon>Eukaryota</taxon>
        <taxon>Fungi</taxon>
        <taxon>Dikarya</taxon>
        <taxon>Ascomycota</taxon>
        <taxon>Pezizomycotina</taxon>
        <taxon>Sordariomycetes</taxon>
        <taxon>Hypocreomycetidae</taxon>
        <taxon>Hypocreales</taxon>
        <taxon>Stachybotryaceae</taxon>
        <taxon>Stachybotrys</taxon>
    </lineage>
</organism>
<feature type="compositionally biased region" description="Polar residues" evidence="1">
    <location>
        <begin position="91"/>
        <end position="100"/>
    </location>
</feature>
<dbReference type="EMBL" id="KL648402">
    <property type="protein sequence ID" value="KEY70855.1"/>
    <property type="molecule type" value="Genomic_DNA"/>
</dbReference>